<gene>
    <name evidence="2" type="ORF">SAMN05444320_103697</name>
</gene>
<dbReference type="RefSeq" id="WP_073482353.1">
    <property type="nucleotide sequence ID" value="NZ_FQVN01000003.1"/>
</dbReference>
<accession>A0A1M5BRF2</accession>
<evidence type="ECO:0000313" key="2">
    <source>
        <dbReference type="EMBL" id="SHF45045.1"/>
    </source>
</evidence>
<keyword evidence="3" id="KW-1185">Reference proteome</keyword>
<organism evidence="2 3">
    <name type="scientific">Streptoalloteichus hindustanus</name>
    <dbReference type="NCBI Taxonomy" id="2017"/>
    <lineage>
        <taxon>Bacteria</taxon>
        <taxon>Bacillati</taxon>
        <taxon>Actinomycetota</taxon>
        <taxon>Actinomycetes</taxon>
        <taxon>Pseudonocardiales</taxon>
        <taxon>Pseudonocardiaceae</taxon>
        <taxon>Streptoalloteichus</taxon>
    </lineage>
</organism>
<feature type="compositionally biased region" description="Low complexity" evidence="1">
    <location>
        <begin position="75"/>
        <end position="89"/>
    </location>
</feature>
<sequence>MIVDCDTCVVRGDACRGCVITLLLGAPPVGAVAADDPGRAGGVPTPQAKAPHLRLIARSEGEIGASSDGHRPSAERSAGSAERSQQQVS</sequence>
<reference evidence="2 3" key="1">
    <citation type="submission" date="2016-11" db="EMBL/GenBank/DDBJ databases">
        <authorList>
            <person name="Jaros S."/>
            <person name="Januszkiewicz K."/>
            <person name="Wedrychowicz H."/>
        </authorList>
    </citation>
    <scope>NUCLEOTIDE SEQUENCE [LARGE SCALE GENOMIC DNA]</scope>
    <source>
        <strain evidence="2 3">DSM 44523</strain>
    </source>
</reference>
<dbReference type="OrthoDB" id="4774211at2"/>
<evidence type="ECO:0000256" key="1">
    <source>
        <dbReference type="SAM" id="MobiDB-lite"/>
    </source>
</evidence>
<dbReference type="EMBL" id="FQVN01000003">
    <property type="protein sequence ID" value="SHF45045.1"/>
    <property type="molecule type" value="Genomic_DNA"/>
</dbReference>
<evidence type="ECO:0000313" key="3">
    <source>
        <dbReference type="Proteomes" id="UP000184501"/>
    </source>
</evidence>
<protein>
    <submittedName>
        <fullName evidence="2">Uncharacterized protein</fullName>
    </submittedName>
</protein>
<dbReference type="AlphaFoldDB" id="A0A1M5BRF2"/>
<feature type="region of interest" description="Disordered" evidence="1">
    <location>
        <begin position="58"/>
        <end position="89"/>
    </location>
</feature>
<name>A0A1M5BRF2_STRHI</name>
<proteinExistence type="predicted"/>
<dbReference type="Proteomes" id="UP000184501">
    <property type="component" value="Unassembled WGS sequence"/>
</dbReference>